<dbReference type="AlphaFoldDB" id="A0A345NS87"/>
<accession>A0A345NS87</accession>
<dbReference type="GO" id="GO:0006979">
    <property type="term" value="P:response to oxidative stress"/>
    <property type="evidence" value="ECO:0007669"/>
    <property type="project" value="InterPro"/>
</dbReference>
<reference evidence="1 2" key="1">
    <citation type="submission" date="2018-07" db="EMBL/GenBank/DDBJ databases">
        <title>Complete genome sequencing of Ornithinimicrobium sp. AMA3305.</title>
        <authorList>
            <person name="Bae J.-W."/>
        </authorList>
    </citation>
    <scope>NUCLEOTIDE SEQUENCE [LARGE SCALE GENOMIC DNA]</scope>
    <source>
        <strain evidence="1 2">AMA3305</strain>
    </source>
</reference>
<dbReference type="OrthoDB" id="9807532at2"/>
<proteinExistence type="predicted"/>
<dbReference type="PANTHER" id="PTHR42830:SF1">
    <property type="entry name" value="OSMOTICALLY INDUCIBLE FAMILY PROTEIN"/>
    <property type="match status" value="1"/>
</dbReference>
<dbReference type="InterPro" id="IPR003718">
    <property type="entry name" value="OsmC/Ohr_fam"/>
</dbReference>
<protein>
    <submittedName>
        <fullName evidence="1">OsmC family peroxiredoxin</fullName>
    </submittedName>
</protein>
<dbReference type="NCBIfam" id="TIGR03562">
    <property type="entry name" value="osmo_induc_OsmC"/>
    <property type="match status" value="1"/>
</dbReference>
<dbReference type="EMBL" id="CP031229">
    <property type="protein sequence ID" value="AXH97895.1"/>
    <property type="molecule type" value="Genomic_DNA"/>
</dbReference>
<dbReference type="SUPFAM" id="SSF82784">
    <property type="entry name" value="OsmC-like"/>
    <property type="match status" value="1"/>
</dbReference>
<dbReference type="GO" id="GO:0004601">
    <property type="term" value="F:peroxidase activity"/>
    <property type="evidence" value="ECO:0007669"/>
    <property type="project" value="InterPro"/>
</dbReference>
<dbReference type="InterPro" id="IPR015946">
    <property type="entry name" value="KH_dom-like_a/b"/>
</dbReference>
<dbReference type="KEGG" id="orn:DV701_03775"/>
<organism evidence="1 2">
    <name type="scientific">Ornithinimicrobium avium</name>
    <dbReference type="NCBI Taxonomy" id="2283195"/>
    <lineage>
        <taxon>Bacteria</taxon>
        <taxon>Bacillati</taxon>
        <taxon>Actinomycetota</taxon>
        <taxon>Actinomycetes</taxon>
        <taxon>Micrococcales</taxon>
        <taxon>Ornithinimicrobiaceae</taxon>
        <taxon>Ornithinimicrobium</taxon>
    </lineage>
</organism>
<dbReference type="Proteomes" id="UP000253790">
    <property type="component" value="Chromosome"/>
</dbReference>
<evidence type="ECO:0000313" key="2">
    <source>
        <dbReference type="Proteomes" id="UP000253790"/>
    </source>
</evidence>
<dbReference type="Gene3D" id="3.30.300.20">
    <property type="match status" value="1"/>
</dbReference>
<gene>
    <name evidence="1" type="ORF">DV701_03775</name>
</gene>
<name>A0A345NS87_9MICO</name>
<dbReference type="InterPro" id="IPR036102">
    <property type="entry name" value="OsmC/Ohrsf"/>
</dbReference>
<keyword evidence="2" id="KW-1185">Reference proteome</keyword>
<dbReference type="InterPro" id="IPR052707">
    <property type="entry name" value="OsmC_Ohr_Peroxiredoxin"/>
</dbReference>
<evidence type="ECO:0000313" key="1">
    <source>
        <dbReference type="EMBL" id="AXH97895.1"/>
    </source>
</evidence>
<sequence length="143" mass="14795">MALTSTASATWKGNLFQGSGVTRMDSSGLGTFDLNWKARTEEGQAATNPEELLGAAHAGCFSMAFSNALDQNGTPPTQLDTQAEVTFDTSDGPTITGVHLTVRGQVEGISAEDFQRIAEEAKAGCPVSKALAGTSITLTAELA</sequence>
<dbReference type="Pfam" id="PF02566">
    <property type="entry name" value="OsmC"/>
    <property type="match status" value="1"/>
</dbReference>
<dbReference type="InterPro" id="IPR019904">
    <property type="entry name" value="Peroxiredoxin_OsmC"/>
</dbReference>
<dbReference type="PANTHER" id="PTHR42830">
    <property type="entry name" value="OSMOTICALLY INDUCIBLE FAMILY PROTEIN"/>
    <property type="match status" value="1"/>
</dbReference>